<sequence length="733" mass="80462">MATDSDAPATFTARFGAALNGIGWSIALVIDNLKPLRVTLLVLIFGTFIATSVDQVTELFLIALWVDDSPWRFLALIATSTIAGLALWYAARNAYRLDYPRWPALQDPRGAWLRDWLPRVIGAAVPALVVIAYFVALHKLPNTHCDEATDCTRRASRAIWLVVESAALITFFIARRHVLNAMPAARRGHRVAPRPSLETRVLQLRHLGRPALAVYAMTIALNLAATALIASKPELLDGVGPLAILLISASFLCLSGGFLCMIADQRGFPLLTLLALVSGLLHAAHLNDNHLVRQYPSMSTHDAPVAAPVSARPTFDSYANTWLTQRCAGRRICPVVVVSAEGGGIRGAAWTAMVLARLTSMVDARHPVPGEPLLPRYLFAGSGVSGGSLGLATYVALLGQRPGAMETRADAMLGGDFLAPMLANLFFVDFTQRWLPGAWFDDRSRALTRAWEQAARRQGIDAFNRPFSDLYRLPTGAVDISRPALFLNSTTVAEGMRFIQHPFYPLTAKEPEPWTAGYDGSDWLDPRTPLSEVVLNSARFTYVSPAGTLLPTDTHRALTPARLQLVDGGYYENSGTTTLLEVMDRLRTLATQRQQTLRFIVIHISNDPSLDDFVHQHDRDNLSAYSVYCSPNPAEAASPSGEVTAPAKALLKTRSARGAYARTQLLQSLDLNREQPDQGDMLWHFRLCEGHYPIPLGWTISTPVFDELKRQLNAYPLDAMATTLDQQLSDDSR</sequence>
<dbReference type="EMBL" id="SJTG01000004">
    <property type="protein sequence ID" value="TCI08594.1"/>
    <property type="molecule type" value="Genomic_DNA"/>
</dbReference>
<dbReference type="SUPFAM" id="SSF52151">
    <property type="entry name" value="FabD/lysophospholipase-like"/>
    <property type="match status" value="1"/>
</dbReference>
<dbReference type="RefSeq" id="WP_131152954.1">
    <property type="nucleotide sequence ID" value="NZ_SJTG01000004.1"/>
</dbReference>
<keyword evidence="1" id="KW-0812">Transmembrane</keyword>
<name>A0A4V2NLE9_9GAMM</name>
<feature type="transmembrane region" description="Helical" evidence="1">
    <location>
        <begin position="71"/>
        <end position="91"/>
    </location>
</feature>
<accession>A0A4V2NLE9</accession>
<comment type="caution">
    <text evidence="2">The sequence shown here is derived from an EMBL/GenBank/DDBJ whole genome shotgun (WGS) entry which is preliminary data.</text>
</comment>
<evidence type="ECO:0008006" key="4">
    <source>
        <dbReference type="Google" id="ProtNLM"/>
    </source>
</evidence>
<proteinExistence type="predicted"/>
<feature type="transmembrane region" description="Helical" evidence="1">
    <location>
        <begin position="116"/>
        <end position="137"/>
    </location>
</feature>
<organism evidence="2 3">
    <name type="scientific">Dyella soli</name>
    <dbReference type="NCBI Taxonomy" id="522319"/>
    <lineage>
        <taxon>Bacteria</taxon>
        <taxon>Pseudomonadati</taxon>
        <taxon>Pseudomonadota</taxon>
        <taxon>Gammaproteobacteria</taxon>
        <taxon>Lysobacterales</taxon>
        <taxon>Rhodanobacteraceae</taxon>
        <taxon>Dyella</taxon>
    </lineage>
</organism>
<protein>
    <recommendedName>
        <fullName evidence="4">PNPLA domain-containing protein</fullName>
    </recommendedName>
</protein>
<feature type="transmembrane region" description="Helical" evidence="1">
    <location>
        <begin position="212"/>
        <end position="230"/>
    </location>
</feature>
<dbReference type="AlphaFoldDB" id="A0A4V2NLE9"/>
<dbReference type="Proteomes" id="UP000291822">
    <property type="component" value="Unassembled WGS sequence"/>
</dbReference>
<feature type="transmembrane region" description="Helical" evidence="1">
    <location>
        <begin position="42"/>
        <end position="65"/>
    </location>
</feature>
<dbReference type="InterPro" id="IPR016035">
    <property type="entry name" value="Acyl_Trfase/lysoPLipase"/>
</dbReference>
<evidence type="ECO:0000256" key="1">
    <source>
        <dbReference type="SAM" id="Phobius"/>
    </source>
</evidence>
<feature type="transmembrane region" description="Helical" evidence="1">
    <location>
        <begin position="12"/>
        <end position="30"/>
    </location>
</feature>
<feature type="transmembrane region" description="Helical" evidence="1">
    <location>
        <begin position="268"/>
        <end position="286"/>
    </location>
</feature>
<keyword evidence="1" id="KW-0472">Membrane</keyword>
<keyword evidence="3" id="KW-1185">Reference proteome</keyword>
<reference evidence="2 3" key="1">
    <citation type="submission" date="2019-02" db="EMBL/GenBank/DDBJ databases">
        <title>Dyella amyloliquefaciens sp. nov., isolated from forest soil.</title>
        <authorList>
            <person name="Gao Z.-H."/>
            <person name="Qiu L.-H."/>
        </authorList>
    </citation>
    <scope>NUCLEOTIDE SEQUENCE [LARGE SCALE GENOMIC DNA]</scope>
    <source>
        <strain evidence="2 3">KACC 12747</strain>
    </source>
</reference>
<gene>
    <name evidence="2" type="ORF">EZM97_28695</name>
</gene>
<evidence type="ECO:0000313" key="3">
    <source>
        <dbReference type="Proteomes" id="UP000291822"/>
    </source>
</evidence>
<evidence type="ECO:0000313" key="2">
    <source>
        <dbReference type="EMBL" id="TCI08594.1"/>
    </source>
</evidence>
<feature type="transmembrane region" description="Helical" evidence="1">
    <location>
        <begin position="157"/>
        <end position="174"/>
    </location>
</feature>
<feature type="transmembrane region" description="Helical" evidence="1">
    <location>
        <begin position="242"/>
        <end position="261"/>
    </location>
</feature>
<keyword evidence="1" id="KW-1133">Transmembrane helix</keyword>